<dbReference type="GO" id="GO:0046872">
    <property type="term" value="F:metal ion binding"/>
    <property type="evidence" value="ECO:0007669"/>
    <property type="project" value="UniProtKB-KW"/>
</dbReference>
<evidence type="ECO:0000256" key="2">
    <source>
        <dbReference type="ARBA" id="ARBA00004123"/>
    </source>
</evidence>
<feature type="region of interest" description="Disordered" evidence="14">
    <location>
        <begin position="365"/>
        <end position="433"/>
    </location>
</feature>
<dbReference type="GO" id="GO:0003677">
    <property type="term" value="F:DNA binding"/>
    <property type="evidence" value="ECO:0007669"/>
    <property type="project" value="UniProtKB-KW"/>
</dbReference>
<dbReference type="PANTHER" id="PTHR11081:SF65">
    <property type="entry name" value="DNA DAMAGE-INDUCIBLE PROTEIN DIN7-RELATED"/>
    <property type="match status" value="1"/>
</dbReference>
<keyword evidence="8 17" id="KW-0269">Exonuclease</keyword>
<evidence type="ECO:0000259" key="16">
    <source>
        <dbReference type="SMART" id="SM00485"/>
    </source>
</evidence>
<sequence length="736" mass="81901">MGIAGLHSLLKSIQKPCNVKKFKGQTLGVDAYGWLHRGSVAFALDLALNHQTIGYVDFAMHRVRMLLYYGVTPYLVFDGGRLPSKDSTEETRAARREESKRLGLELYRTGRTSQAQQELQKAVDVTPYMARMLIEELKKLNVQYIVAPYEADAQLVYLEKEGIVNGIISEDSDMLVFGAKVLLSKLDKHGDCIEINRSNFSACRDVSLTGWTDENFRQMCILSGCDYLPNIPKLGLKTAYRKLRRYKTVEKVVKIVQFEGQSRVPPNYLEEFKRAELTFLHQRVFCPRARKLVTLNPLPNSAHEGLTFIGNDIEPDIAIGIACGDLDPITQEVIKINPSYPERARMANMRRRTLRLVDEKGQNKPISSFFTPKRIPLGELDPNSLTPSPSQQALLAQNSRRSWSARQAPTPTSVPRAVSASERPPQAPDVNRESFLSRAATLARPLPAKRQRLCSDAAENEPGTSVGERSRFFRGNSITSEKDALKGAKFKKARKAEFGVFSDDGVENIMCSLPDSIDIVASLTPSQGDDRDTTSTPEPDEKVNPYSVVFRKHTVTHQSLPTPSPECSQSPLVRSAQGNNSNNNRKSASLGLEARFAYVEENHHTKHPDTGRNEELRKPLREGVANGGGAAYSQVSKPGNRARMTPLQRLQQSALGRSKSMNFSKMNMTKDGQAQRGYESDDSTSRPTPLASFEPRGSEDLIVPGTDDSDDGSLSNGDKPQLFMSLDLKKFEFFPS</sequence>
<dbReference type="SUPFAM" id="SSF47807">
    <property type="entry name" value="5' to 3' exonuclease, C-terminal subdomain"/>
    <property type="match status" value="1"/>
</dbReference>
<dbReference type="InterPro" id="IPR006086">
    <property type="entry name" value="XPG-I_dom"/>
</dbReference>
<dbReference type="SUPFAM" id="SSF88723">
    <property type="entry name" value="PIN domain-like"/>
    <property type="match status" value="1"/>
</dbReference>
<dbReference type="EMBL" id="DS028095">
    <property type="protein sequence ID" value="KMP05657.1"/>
    <property type="molecule type" value="Genomic_DNA"/>
</dbReference>
<evidence type="ECO:0000256" key="3">
    <source>
        <dbReference type="ARBA" id="ARBA00010563"/>
    </source>
</evidence>
<dbReference type="Pfam" id="PF00867">
    <property type="entry name" value="XPG_I"/>
    <property type="match status" value="1"/>
</dbReference>
<feature type="compositionally biased region" description="Polar residues" evidence="14">
    <location>
        <begin position="383"/>
        <end position="413"/>
    </location>
</feature>
<feature type="region of interest" description="Disordered" evidence="14">
    <location>
        <begin position="670"/>
        <end position="720"/>
    </location>
</feature>
<dbReference type="CDD" id="cd09908">
    <property type="entry name" value="H3TH_EXO1"/>
    <property type="match status" value="1"/>
</dbReference>
<keyword evidence="7" id="KW-0378">Hydrolase</keyword>
<feature type="region of interest" description="Disordered" evidence="14">
    <location>
        <begin position="451"/>
        <end position="474"/>
    </location>
</feature>
<keyword evidence="9" id="KW-0460">Magnesium</keyword>
<gene>
    <name evidence="17" type="ORF">CIRG_05338</name>
</gene>
<dbReference type="PRINTS" id="PR00853">
    <property type="entry name" value="XPGRADSUPER"/>
</dbReference>
<dbReference type="InterPro" id="IPR036279">
    <property type="entry name" value="5-3_exonuclease_C_sf"/>
</dbReference>
<dbReference type="GO" id="GO:0005634">
    <property type="term" value="C:nucleus"/>
    <property type="evidence" value="ECO:0007669"/>
    <property type="project" value="UniProtKB-SubCell"/>
</dbReference>
<proteinExistence type="inferred from homology"/>
<keyword evidence="6" id="KW-0227">DNA damage</keyword>
<feature type="domain" description="XPG N-terminal" evidence="16">
    <location>
        <begin position="1"/>
        <end position="99"/>
    </location>
</feature>
<evidence type="ECO:0000256" key="12">
    <source>
        <dbReference type="ARBA" id="ARBA00023204"/>
    </source>
</evidence>
<evidence type="ECO:0000256" key="4">
    <source>
        <dbReference type="ARBA" id="ARBA00022722"/>
    </source>
</evidence>
<keyword evidence="13" id="KW-0539">Nucleus</keyword>
<evidence type="ECO:0000256" key="13">
    <source>
        <dbReference type="ARBA" id="ARBA00023242"/>
    </source>
</evidence>
<dbReference type="Pfam" id="PF00752">
    <property type="entry name" value="XPG_N"/>
    <property type="match status" value="1"/>
</dbReference>
<dbReference type="GO" id="GO:0035312">
    <property type="term" value="F:5'-3' DNA exonuclease activity"/>
    <property type="evidence" value="ECO:0007669"/>
    <property type="project" value="InterPro"/>
</dbReference>
<evidence type="ECO:0000256" key="8">
    <source>
        <dbReference type="ARBA" id="ARBA00022839"/>
    </source>
</evidence>
<dbReference type="InterPro" id="IPR037315">
    <property type="entry name" value="EXO1_H3TH"/>
</dbReference>
<dbReference type="FunFam" id="1.10.150.20:FF:000011">
    <property type="entry name" value="exonuclease 1"/>
    <property type="match status" value="1"/>
</dbReference>
<dbReference type="SMART" id="SM00279">
    <property type="entry name" value="HhH2"/>
    <property type="match status" value="1"/>
</dbReference>
<dbReference type="InterPro" id="IPR006085">
    <property type="entry name" value="XPG_DNA_repair_N"/>
</dbReference>
<reference evidence="18" key="1">
    <citation type="journal article" date="2010" name="Genome Res.">
        <title>Population genomic sequencing of Coccidioides fungi reveals recent hybridization and transposon control.</title>
        <authorList>
            <person name="Neafsey D.E."/>
            <person name="Barker B.M."/>
            <person name="Sharpton T.J."/>
            <person name="Stajich J.E."/>
            <person name="Park D.J."/>
            <person name="Whiston E."/>
            <person name="Hung C.-Y."/>
            <person name="McMahan C."/>
            <person name="White J."/>
            <person name="Sykes S."/>
            <person name="Heiman D."/>
            <person name="Young S."/>
            <person name="Zeng Q."/>
            <person name="Abouelleil A."/>
            <person name="Aftuck L."/>
            <person name="Bessette D."/>
            <person name="Brown A."/>
            <person name="FitzGerald M."/>
            <person name="Lui A."/>
            <person name="Macdonald J.P."/>
            <person name="Priest M."/>
            <person name="Orbach M.J."/>
            <person name="Galgiani J.N."/>
            <person name="Kirkland T.N."/>
            <person name="Cole G.T."/>
            <person name="Birren B.W."/>
            <person name="Henn M.R."/>
            <person name="Taylor J.W."/>
            <person name="Rounsley S.D."/>
        </authorList>
    </citation>
    <scope>NUCLEOTIDE SEQUENCE [LARGE SCALE GENOMIC DNA]</scope>
    <source>
        <strain evidence="18">RMSCC 2394</strain>
    </source>
</reference>
<dbReference type="SMART" id="SM00484">
    <property type="entry name" value="XPGI"/>
    <property type="match status" value="1"/>
</dbReference>
<evidence type="ECO:0000256" key="14">
    <source>
        <dbReference type="SAM" id="MobiDB-lite"/>
    </source>
</evidence>
<protein>
    <submittedName>
        <fullName evidence="17">Exonuclease 1</fullName>
    </submittedName>
</protein>
<comment type="subcellular location">
    <subcellularLocation>
        <location evidence="2">Nucleus</location>
    </subcellularLocation>
</comment>
<evidence type="ECO:0000256" key="6">
    <source>
        <dbReference type="ARBA" id="ARBA00022763"/>
    </source>
</evidence>
<comment type="similarity">
    <text evidence="3">Belongs to the XPG/RAD2 endonuclease family. EXO1 subfamily.</text>
</comment>
<accession>A0A0J7B6R3</accession>
<comment type="cofactor">
    <cofactor evidence="1">
        <name>Mg(2+)</name>
        <dbReference type="ChEBI" id="CHEBI:18420"/>
    </cofactor>
</comment>
<evidence type="ECO:0000256" key="10">
    <source>
        <dbReference type="ARBA" id="ARBA00022881"/>
    </source>
</evidence>
<evidence type="ECO:0000256" key="1">
    <source>
        <dbReference type="ARBA" id="ARBA00001946"/>
    </source>
</evidence>
<dbReference type="GO" id="GO:0017108">
    <property type="term" value="F:5'-flap endonuclease activity"/>
    <property type="evidence" value="ECO:0007669"/>
    <property type="project" value="TreeGrafter"/>
</dbReference>
<dbReference type="OrthoDB" id="26491at2759"/>
<evidence type="ECO:0000256" key="5">
    <source>
        <dbReference type="ARBA" id="ARBA00022723"/>
    </source>
</evidence>
<evidence type="ECO:0000256" key="9">
    <source>
        <dbReference type="ARBA" id="ARBA00022842"/>
    </source>
</evidence>
<dbReference type="InterPro" id="IPR029060">
    <property type="entry name" value="PIN-like_dom_sf"/>
</dbReference>
<feature type="domain" description="XPG-I" evidence="15">
    <location>
        <begin position="138"/>
        <end position="208"/>
    </location>
</feature>
<feature type="region of interest" description="Disordered" evidence="14">
    <location>
        <begin position="522"/>
        <end position="586"/>
    </location>
</feature>
<dbReference type="PROSITE" id="PS00841">
    <property type="entry name" value="XPG_1"/>
    <property type="match status" value="1"/>
</dbReference>
<feature type="compositionally biased region" description="Polar residues" evidence="14">
    <location>
        <begin position="556"/>
        <end position="586"/>
    </location>
</feature>
<dbReference type="STRING" id="404692.A0A0J7B6R3"/>
<dbReference type="InterPro" id="IPR006084">
    <property type="entry name" value="XPG/Rad2"/>
</dbReference>
<organism evidence="17 18">
    <name type="scientific">Coccidioides immitis RMSCC 2394</name>
    <dbReference type="NCBI Taxonomy" id="404692"/>
    <lineage>
        <taxon>Eukaryota</taxon>
        <taxon>Fungi</taxon>
        <taxon>Dikarya</taxon>
        <taxon>Ascomycota</taxon>
        <taxon>Pezizomycotina</taxon>
        <taxon>Eurotiomycetes</taxon>
        <taxon>Eurotiomycetidae</taxon>
        <taxon>Onygenales</taxon>
        <taxon>Onygenaceae</taxon>
        <taxon>Coccidioides</taxon>
    </lineage>
</organism>
<keyword evidence="5" id="KW-0479">Metal-binding</keyword>
<dbReference type="AlphaFoldDB" id="A0A0J7B6R3"/>
<evidence type="ECO:0000256" key="11">
    <source>
        <dbReference type="ARBA" id="ARBA00023125"/>
    </source>
</evidence>
<evidence type="ECO:0000259" key="15">
    <source>
        <dbReference type="SMART" id="SM00484"/>
    </source>
</evidence>
<dbReference type="PANTHER" id="PTHR11081">
    <property type="entry name" value="FLAP ENDONUCLEASE FAMILY MEMBER"/>
    <property type="match status" value="1"/>
</dbReference>
<keyword evidence="11" id="KW-0238">DNA-binding</keyword>
<keyword evidence="12" id="KW-0234">DNA repair</keyword>
<feature type="compositionally biased region" description="Basic and acidic residues" evidence="14">
    <location>
        <begin position="528"/>
        <end position="543"/>
    </location>
</feature>
<dbReference type="Proteomes" id="UP000054565">
    <property type="component" value="Unassembled WGS sequence"/>
</dbReference>
<dbReference type="Gene3D" id="3.40.50.1010">
    <property type="entry name" value="5'-nuclease"/>
    <property type="match status" value="1"/>
</dbReference>
<dbReference type="SMART" id="SM00485">
    <property type="entry name" value="XPGN"/>
    <property type="match status" value="1"/>
</dbReference>
<dbReference type="FunFam" id="3.40.50.1010:FF:000002">
    <property type="entry name" value="Exonuclease 1, putative"/>
    <property type="match status" value="1"/>
</dbReference>
<dbReference type="InterPro" id="IPR008918">
    <property type="entry name" value="HhH2"/>
</dbReference>
<dbReference type="GO" id="GO:0006281">
    <property type="term" value="P:DNA repair"/>
    <property type="evidence" value="ECO:0007669"/>
    <property type="project" value="UniProtKB-KW"/>
</dbReference>
<evidence type="ECO:0000256" key="7">
    <source>
        <dbReference type="ARBA" id="ARBA00022801"/>
    </source>
</evidence>
<keyword evidence="10" id="KW-0267">Excision nuclease</keyword>
<evidence type="ECO:0000313" key="17">
    <source>
        <dbReference type="EMBL" id="KMP05657.1"/>
    </source>
</evidence>
<evidence type="ECO:0000313" key="18">
    <source>
        <dbReference type="Proteomes" id="UP000054565"/>
    </source>
</evidence>
<name>A0A0J7B6R3_COCIT</name>
<dbReference type="InterPro" id="IPR019974">
    <property type="entry name" value="XPG_CS"/>
</dbReference>
<feature type="region of interest" description="Disordered" evidence="14">
    <location>
        <begin position="623"/>
        <end position="646"/>
    </location>
</feature>
<dbReference type="InterPro" id="IPR044752">
    <property type="entry name" value="PIN-like_EXO1"/>
</dbReference>
<keyword evidence="4" id="KW-0540">Nuclease</keyword>
<dbReference type="CDD" id="cd09857">
    <property type="entry name" value="PIN_EXO1"/>
    <property type="match status" value="1"/>
</dbReference>
<dbReference type="Gene3D" id="1.10.150.20">
    <property type="entry name" value="5' to 3' exonuclease, C-terminal subdomain"/>
    <property type="match status" value="1"/>
</dbReference>